<organism evidence="3 4">
    <name type="scientific">Sphingomonas daechungensis</name>
    <dbReference type="NCBI Taxonomy" id="1176646"/>
    <lineage>
        <taxon>Bacteria</taxon>
        <taxon>Pseudomonadati</taxon>
        <taxon>Pseudomonadota</taxon>
        <taxon>Alphaproteobacteria</taxon>
        <taxon>Sphingomonadales</taxon>
        <taxon>Sphingomonadaceae</taxon>
        <taxon>Sphingomonas</taxon>
    </lineage>
</organism>
<sequence>MRAVLVVLPLALLATPALAAPPADHDVSKIQRELADPKWADRLTDTMVAVSRAFLNMPVGEVEAAVQGRTPTAADKRRTVQSETGMSEQQLHQKIEDTRPKIEAGMRAMAAALPAIVKGFSDAQREIERASANVPRPDYPRR</sequence>
<reference evidence="3 4" key="1">
    <citation type="submission" date="2020-08" db="EMBL/GenBank/DDBJ databases">
        <title>Genome sequence of Sphingomonas daechungensis KACC 18115T.</title>
        <authorList>
            <person name="Hyun D.-W."/>
            <person name="Bae J.-W."/>
        </authorList>
    </citation>
    <scope>NUCLEOTIDE SEQUENCE [LARGE SCALE GENOMIC DNA]</scope>
    <source>
        <strain evidence="3 4">KACC 18115</strain>
    </source>
</reference>
<feature type="signal peptide" evidence="2">
    <location>
        <begin position="1"/>
        <end position="19"/>
    </location>
</feature>
<dbReference type="Proteomes" id="UP000516134">
    <property type="component" value="Chromosome"/>
</dbReference>
<evidence type="ECO:0000256" key="2">
    <source>
        <dbReference type="SAM" id="SignalP"/>
    </source>
</evidence>
<feature type="chain" id="PRO_5047073680" description="Spy/CpxP family protein refolding chaperone" evidence="2">
    <location>
        <begin position="20"/>
        <end position="142"/>
    </location>
</feature>
<accession>A0ABX6T3I7</accession>
<keyword evidence="4" id="KW-1185">Reference proteome</keyword>
<evidence type="ECO:0000256" key="1">
    <source>
        <dbReference type="SAM" id="MobiDB-lite"/>
    </source>
</evidence>
<dbReference type="EMBL" id="CP060780">
    <property type="protein sequence ID" value="QNP43783.1"/>
    <property type="molecule type" value="Genomic_DNA"/>
</dbReference>
<dbReference type="RefSeq" id="WP_187715208.1">
    <property type="nucleotide sequence ID" value="NZ_BAABJC010000001.1"/>
</dbReference>
<evidence type="ECO:0000313" key="3">
    <source>
        <dbReference type="EMBL" id="QNP43783.1"/>
    </source>
</evidence>
<protein>
    <recommendedName>
        <fullName evidence="5">Spy/CpxP family protein refolding chaperone</fullName>
    </recommendedName>
</protein>
<gene>
    <name evidence="3" type="ORF">H9L15_03765</name>
</gene>
<evidence type="ECO:0008006" key="5">
    <source>
        <dbReference type="Google" id="ProtNLM"/>
    </source>
</evidence>
<feature type="region of interest" description="Disordered" evidence="1">
    <location>
        <begin position="68"/>
        <end position="92"/>
    </location>
</feature>
<feature type="compositionally biased region" description="Polar residues" evidence="1">
    <location>
        <begin position="81"/>
        <end position="90"/>
    </location>
</feature>
<evidence type="ECO:0000313" key="4">
    <source>
        <dbReference type="Proteomes" id="UP000516134"/>
    </source>
</evidence>
<keyword evidence="2" id="KW-0732">Signal</keyword>
<name>A0ABX6T3I7_9SPHN</name>
<proteinExistence type="predicted"/>